<comment type="pathway">
    <text evidence="1 6">Carbohydrate biosynthesis; dTDP-L-rhamnose biosynthesis.</text>
</comment>
<evidence type="ECO:0000256" key="4">
    <source>
        <dbReference type="ARBA" id="ARBA00017099"/>
    </source>
</evidence>
<dbReference type="InterPro" id="IPR029903">
    <property type="entry name" value="RmlD-like-bd"/>
</dbReference>
<keyword evidence="9" id="KW-1185">Reference proteome</keyword>
<evidence type="ECO:0000256" key="5">
    <source>
        <dbReference type="ARBA" id="ARBA00048200"/>
    </source>
</evidence>
<evidence type="ECO:0000313" key="8">
    <source>
        <dbReference type="EMBL" id="QDE30517.1"/>
    </source>
</evidence>
<dbReference type="InterPro" id="IPR005913">
    <property type="entry name" value="dTDP_dehydrorham_reduct"/>
</dbReference>
<evidence type="ECO:0000313" key="9">
    <source>
        <dbReference type="Proteomes" id="UP000319809"/>
    </source>
</evidence>
<keyword evidence="6" id="KW-0521">NADP</keyword>
<evidence type="ECO:0000259" key="7">
    <source>
        <dbReference type="Pfam" id="PF04321"/>
    </source>
</evidence>
<dbReference type="GO" id="GO:0009243">
    <property type="term" value="P:O antigen biosynthetic process"/>
    <property type="evidence" value="ECO:0007669"/>
    <property type="project" value="UniProtKB-UniPathway"/>
</dbReference>
<dbReference type="Gene3D" id="3.90.25.10">
    <property type="entry name" value="UDP-galactose 4-epimerase, domain 1"/>
    <property type="match status" value="1"/>
</dbReference>
<reference evidence="8 9" key="1">
    <citation type="submission" date="2019-06" db="EMBL/GenBank/DDBJ databases">
        <title>The genome of Shewanella sp. SM1901.</title>
        <authorList>
            <person name="Cha Q."/>
        </authorList>
    </citation>
    <scope>NUCLEOTIDE SEQUENCE [LARGE SCALE GENOMIC DNA]</scope>
    <source>
        <strain evidence="8 9">SM1901</strain>
    </source>
</reference>
<dbReference type="UniPathway" id="UPA00281"/>
<dbReference type="CDD" id="cd05254">
    <property type="entry name" value="dTDP_HR_like_SDR_e"/>
    <property type="match status" value="1"/>
</dbReference>
<dbReference type="Gene3D" id="3.40.50.720">
    <property type="entry name" value="NAD(P)-binding Rossmann-like Domain"/>
    <property type="match status" value="1"/>
</dbReference>
<evidence type="ECO:0000256" key="1">
    <source>
        <dbReference type="ARBA" id="ARBA00004781"/>
    </source>
</evidence>
<comment type="similarity">
    <text evidence="2 6">Belongs to the dTDP-4-dehydrorhamnose reductase family.</text>
</comment>
<dbReference type="InterPro" id="IPR036291">
    <property type="entry name" value="NAD(P)-bd_dom_sf"/>
</dbReference>
<dbReference type="NCBIfam" id="TIGR01214">
    <property type="entry name" value="rmlD"/>
    <property type="match status" value="1"/>
</dbReference>
<proteinExistence type="inferred from homology"/>
<dbReference type="EMBL" id="CP041036">
    <property type="protein sequence ID" value="QDE30517.1"/>
    <property type="molecule type" value="Genomic_DNA"/>
</dbReference>
<dbReference type="GO" id="GO:0019305">
    <property type="term" value="P:dTDP-rhamnose biosynthetic process"/>
    <property type="evidence" value="ECO:0007669"/>
    <property type="project" value="UniProtKB-UniPathway"/>
</dbReference>
<dbReference type="Proteomes" id="UP000319809">
    <property type="component" value="Chromosome"/>
</dbReference>
<protein>
    <recommendedName>
        <fullName evidence="4 6">dTDP-4-dehydrorhamnose reductase</fullName>
        <ecNumber evidence="3 6">1.1.1.133</ecNumber>
    </recommendedName>
</protein>
<dbReference type="PANTHER" id="PTHR10491">
    <property type="entry name" value="DTDP-4-DEHYDRORHAMNOSE REDUCTASE"/>
    <property type="match status" value="1"/>
</dbReference>
<keyword evidence="6 8" id="KW-0560">Oxidoreductase</keyword>
<dbReference type="GO" id="GO:0008831">
    <property type="term" value="F:dTDP-4-dehydrorhamnose reductase activity"/>
    <property type="evidence" value="ECO:0007669"/>
    <property type="project" value="UniProtKB-EC"/>
</dbReference>
<feature type="domain" description="RmlD-like substrate binding" evidence="7">
    <location>
        <begin position="1"/>
        <end position="288"/>
    </location>
</feature>
<dbReference type="PANTHER" id="PTHR10491:SF4">
    <property type="entry name" value="METHIONINE ADENOSYLTRANSFERASE 2 SUBUNIT BETA"/>
    <property type="match status" value="1"/>
</dbReference>
<name>A0A4Y5YD12_9GAMM</name>
<sequence>MKILVTGKNGQIGSSLVAQLNTMPDVTLLALDRDQLDITDSINVNKIVAEFNPNIIINAAAYTGVDKAEQQPELAYAVNRDGPYNLAIAANQINAAIIHISTDYVFAGDSAECYVETDNTEPQTGYGRSKLAGEQAVISACSRHIILRTAWVFGEHGNNFVKTMLRLAKTRDALDVVADQFGGPTYAGDIATAIVTISKQIVNGNQAYGLYHFSGFPYISWHAFALQIVDVALEQGVLTHSIQVNPITTQDYPTAAKRPANSRLNCHKIERAFGIQQSDWQAALTRVKDYLS</sequence>
<dbReference type="Pfam" id="PF04321">
    <property type="entry name" value="RmlD_sub_bind"/>
    <property type="match status" value="1"/>
</dbReference>
<comment type="cofactor">
    <cofactor evidence="6">
        <name>Mg(2+)</name>
        <dbReference type="ChEBI" id="CHEBI:18420"/>
    </cofactor>
    <text evidence="6">Binds 1 Mg(2+) ion per monomer.</text>
</comment>
<dbReference type="AlphaFoldDB" id="A0A4Y5YD12"/>
<evidence type="ECO:0000256" key="3">
    <source>
        <dbReference type="ARBA" id="ARBA00012929"/>
    </source>
</evidence>
<dbReference type="UniPathway" id="UPA00124"/>
<dbReference type="EC" id="1.1.1.133" evidence="3 6"/>
<dbReference type="KEGG" id="spol:FH971_05705"/>
<evidence type="ECO:0000256" key="6">
    <source>
        <dbReference type="RuleBase" id="RU364082"/>
    </source>
</evidence>
<comment type="function">
    <text evidence="6">Catalyzes the reduction of dTDP-6-deoxy-L-lyxo-4-hexulose to yield dTDP-L-rhamnose.</text>
</comment>
<dbReference type="SUPFAM" id="SSF51735">
    <property type="entry name" value="NAD(P)-binding Rossmann-fold domains"/>
    <property type="match status" value="1"/>
</dbReference>
<gene>
    <name evidence="8" type="primary">rfbD</name>
    <name evidence="8" type="ORF">FH971_05705</name>
</gene>
<organism evidence="8 9">
    <name type="scientific">Shewanella polaris</name>
    <dbReference type="NCBI Taxonomy" id="2588449"/>
    <lineage>
        <taxon>Bacteria</taxon>
        <taxon>Pseudomonadati</taxon>
        <taxon>Pseudomonadota</taxon>
        <taxon>Gammaproteobacteria</taxon>
        <taxon>Alteromonadales</taxon>
        <taxon>Shewanellaceae</taxon>
        <taxon>Shewanella</taxon>
    </lineage>
</organism>
<comment type="catalytic activity">
    <reaction evidence="5 6">
        <text>dTDP-beta-L-rhamnose + NADP(+) = dTDP-4-dehydro-beta-L-rhamnose + NADPH + H(+)</text>
        <dbReference type="Rhea" id="RHEA:21796"/>
        <dbReference type="ChEBI" id="CHEBI:15378"/>
        <dbReference type="ChEBI" id="CHEBI:57510"/>
        <dbReference type="ChEBI" id="CHEBI:57783"/>
        <dbReference type="ChEBI" id="CHEBI:58349"/>
        <dbReference type="ChEBI" id="CHEBI:62830"/>
        <dbReference type="EC" id="1.1.1.133"/>
    </reaction>
</comment>
<evidence type="ECO:0000256" key="2">
    <source>
        <dbReference type="ARBA" id="ARBA00010944"/>
    </source>
</evidence>
<accession>A0A4Y5YD12</accession>
<dbReference type="RefSeq" id="WP_140233672.1">
    <property type="nucleotide sequence ID" value="NZ_CP041036.1"/>
</dbReference>